<keyword evidence="3" id="KW-0479">Metal-binding</keyword>
<dbReference type="PANTHER" id="PTHR44154:SF1">
    <property type="entry name" value="QUINONE OXIDOREDUCTASE"/>
    <property type="match status" value="1"/>
</dbReference>
<evidence type="ECO:0000313" key="6">
    <source>
        <dbReference type="Proteomes" id="UP000469011"/>
    </source>
</evidence>
<dbReference type="EMBL" id="JAAAMG010000008">
    <property type="protein sequence ID" value="NDW05100.1"/>
    <property type="molecule type" value="Genomic_DNA"/>
</dbReference>
<dbReference type="InterPro" id="IPR036291">
    <property type="entry name" value="NAD(P)-bd_dom_sf"/>
</dbReference>
<proteinExistence type="inferred from homology"/>
<organism evidence="5 6">
    <name type="scientific">Jiella pacifica</name>
    <dbReference type="NCBI Taxonomy" id="2696469"/>
    <lineage>
        <taxon>Bacteria</taxon>
        <taxon>Pseudomonadati</taxon>
        <taxon>Pseudomonadota</taxon>
        <taxon>Alphaproteobacteria</taxon>
        <taxon>Hyphomicrobiales</taxon>
        <taxon>Aurantimonadaceae</taxon>
        <taxon>Jiella</taxon>
    </lineage>
</organism>
<dbReference type="Pfam" id="PF00107">
    <property type="entry name" value="ADH_zinc_N"/>
    <property type="match status" value="1"/>
</dbReference>
<dbReference type="SMART" id="SM00829">
    <property type="entry name" value="PKS_ER"/>
    <property type="match status" value="1"/>
</dbReference>
<dbReference type="PANTHER" id="PTHR44154">
    <property type="entry name" value="QUINONE OXIDOREDUCTASE"/>
    <property type="match status" value="1"/>
</dbReference>
<dbReference type="Proteomes" id="UP000469011">
    <property type="component" value="Unassembled WGS sequence"/>
</dbReference>
<keyword evidence="2" id="KW-0521">NADP</keyword>
<dbReference type="RefSeq" id="WP_163463349.1">
    <property type="nucleotide sequence ID" value="NZ_JAAAMG010000008.1"/>
</dbReference>
<dbReference type="InterPro" id="IPR020843">
    <property type="entry name" value="ER"/>
</dbReference>
<keyword evidence="6" id="KW-1185">Reference proteome</keyword>
<keyword evidence="3" id="KW-0862">Zinc</keyword>
<evidence type="ECO:0000256" key="2">
    <source>
        <dbReference type="ARBA" id="ARBA00022857"/>
    </source>
</evidence>
<protein>
    <recommendedName>
        <fullName evidence="3">Zinc-type alcohol dehydrogenase-like protein</fullName>
    </recommendedName>
</protein>
<dbReference type="GO" id="GO:0008270">
    <property type="term" value="F:zinc ion binding"/>
    <property type="evidence" value="ECO:0007669"/>
    <property type="project" value="InterPro"/>
</dbReference>
<dbReference type="Pfam" id="PF08240">
    <property type="entry name" value="ADH_N"/>
    <property type="match status" value="1"/>
</dbReference>
<dbReference type="SUPFAM" id="SSF50129">
    <property type="entry name" value="GroES-like"/>
    <property type="match status" value="1"/>
</dbReference>
<accession>A0A6N9T1A4</accession>
<dbReference type="Gene3D" id="3.40.50.720">
    <property type="entry name" value="NAD(P)-binding Rossmann-like Domain"/>
    <property type="match status" value="1"/>
</dbReference>
<gene>
    <name evidence="5" type="ORF">GTK09_11735</name>
</gene>
<comment type="similarity">
    <text evidence="1 3">Belongs to the zinc-containing alcohol dehydrogenase family. Quinone oxidoreductase subfamily.</text>
</comment>
<dbReference type="InterPro" id="IPR013149">
    <property type="entry name" value="ADH-like_C"/>
</dbReference>
<evidence type="ECO:0000256" key="1">
    <source>
        <dbReference type="ARBA" id="ARBA00010371"/>
    </source>
</evidence>
<dbReference type="GO" id="GO:0016491">
    <property type="term" value="F:oxidoreductase activity"/>
    <property type="evidence" value="ECO:0007669"/>
    <property type="project" value="UniProtKB-KW"/>
</dbReference>
<feature type="domain" description="Enoyl reductase (ER)" evidence="4">
    <location>
        <begin position="10"/>
        <end position="329"/>
    </location>
</feature>
<evidence type="ECO:0000256" key="3">
    <source>
        <dbReference type="RuleBase" id="RU364000"/>
    </source>
</evidence>
<dbReference type="Gene3D" id="3.90.180.10">
    <property type="entry name" value="Medium-chain alcohol dehydrogenases, catalytic domain"/>
    <property type="match status" value="1"/>
</dbReference>
<keyword evidence="3" id="KW-0560">Oxidoreductase</keyword>
<evidence type="ECO:0000313" key="5">
    <source>
        <dbReference type="EMBL" id="NDW05100.1"/>
    </source>
</evidence>
<evidence type="ECO:0000259" key="4">
    <source>
        <dbReference type="SMART" id="SM00829"/>
    </source>
</evidence>
<dbReference type="InterPro" id="IPR051603">
    <property type="entry name" value="Zinc-ADH_QOR/CCCR"/>
</dbReference>
<dbReference type="InterPro" id="IPR013154">
    <property type="entry name" value="ADH-like_N"/>
</dbReference>
<comment type="caution">
    <text evidence="5">The sequence shown here is derived from an EMBL/GenBank/DDBJ whole genome shotgun (WGS) entry which is preliminary data.</text>
</comment>
<dbReference type="SUPFAM" id="SSF51735">
    <property type="entry name" value="NAD(P)-binding Rossmann-fold domains"/>
    <property type="match status" value="1"/>
</dbReference>
<dbReference type="NCBIfam" id="TIGR02817">
    <property type="entry name" value="adh_fam_1"/>
    <property type="match status" value="1"/>
</dbReference>
<dbReference type="AlphaFoldDB" id="A0A6N9T1A4"/>
<reference evidence="5 6" key="1">
    <citation type="submission" date="2020-01" db="EMBL/GenBank/DDBJ databases">
        <title>Jiella pacifica sp. nov.</title>
        <authorList>
            <person name="Xue Z."/>
            <person name="Zhu S."/>
            <person name="Chen J."/>
            <person name="Yang J."/>
        </authorList>
    </citation>
    <scope>NUCLEOTIDE SEQUENCE [LARGE SCALE GENOMIC DNA]</scope>
    <source>
        <strain evidence="5 6">40Bstr34</strain>
    </source>
</reference>
<sequence>MKALAYEKAHALDAYAIQDMDVAEPKLRDSDLLIDIRAIGLNPGEALIRSVRSAERGGRVILGWEFTGVVLQVGPNAKGFAIGDRVMGTGDVTRDGCWAERLAVDHRVVAKVPDRLAFVDAASLPIGGLTAWEAVFRDRDTLPAGVDRVLVVGGAGGVGSMAIQLLKAKTDAFVIATASRPESKDWCEMMGADLVVDHSRDVIAQLGAAGIDQVDMVFSTAGTAENLSWFAELLRPFGHLSAVDIAPPFDASPIVSKSISLHTEMVFAKVISGFDLASQGKIHAEIADRAVSGGLRTIVSTQFEGLTAENMKTAHEQLESRRTVGKIVIVV</sequence>
<dbReference type="InterPro" id="IPR011032">
    <property type="entry name" value="GroES-like_sf"/>
</dbReference>
<dbReference type="InterPro" id="IPR014182">
    <property type="entry name" value="ADH_Zn_typ-1"/>
</dbReference>
<name>A0A6N9T1A4_9HYPH</name>